<reference evidence="7 8" key="1">
    <citation type="journal article" date="2015" name="Genome Announc.">
        <title>Expanding the biotechnology potential of lactobacilli through comparative genomics of 213 strains and associated genera.</title>
        <authorList>
            <person name="Sun Z."/>
            <person name="Harris H.M."/>
            <person name="McCann A."/>
            <person name="Guo C."/>
            <person name="Argimon S."/>
            <person name="Zhang W."/>
            <person name="Yang X."/>
            <person name="Jeffery I.B."/>
            <person name="Cooney J.C."/>
            <person name="Kagawa T.F."/>
            <person name="Liu W."/>
            <person name="Song Y."/>
            <person name="Salvetti E."/>
            <person name="Wrobel A."/>
            <person name="Rasinkangas P."/>
            <person name="Parkhill J."/>
            <person name="Rea M.C."/>
            <person name="O'Sullivan O."/>
            <person name="Ritari J."/>
            <person name="Douillard F.P."/>
            <person name="Paul Ross R."/>
            <person name="Yang R."/>
            <person name="Briner A.E."/>
            <person name="Felis G.E."/>
            <person name="de Vos W.M."/>
            <person name="Barrangou R."/>
            <person name="Klaenhammer T.R."/>
            <person name="Caufield P.W."/>
            <person name="Cui Y."/>
            <person name="Zhang H."/>
            <person name="O'Toole P.W."/>
        </authorList>
    </citation>
    <scope>NUCLEOTIDE SEQUENCE [LARGE SCALE GENOMIC DNA]</scope>
    <source>
        <strain evidence="7 8">DSM 20505</strain>
    </source>
</reference>
<dbReference type="Gene3D" id="3.30.565.10">
    <property type="entry name" value="Histidine kinase-like ATPase, C-terminal domain"/>
    <property type="match status" value="1"/>
</dbReference>
<dbReference type="SUPFAM" id="SSF55874">
    <property type="entry name" value="ATPase domain of HSP90 chaperone/DNA topoisomerase II/histidine kinase"/>
    <property type="match status" value="1"/>
</dbReference>
<keyword evidence="4" id="KW-0472">Membrane</keyword>
<dbReference type="InterPro" id="IPR032834">
    <property type="entry name" value="NatK-like_C"/>
</dbReference>
<feature type="transmembrane region" description="Helical" evidence="4">
    <location>
        <begin position="35"/>
        <end position="68"/>
    </location>
</feature>
<gene>
    <name evidence="7" type="ORF">FC18_GL001513</name>
</gene>
<feature type="domain" description="SpoOB alpha-helical" evidence="6">
    <location>
        <begin position="181"/>
        <end position="226"/>
    </location>
</feature>
<evidence type="ECO:0000259" key="5">
    <source>
        <dbReference type="Pfam" id="PF14501"/>
    </source>
</evidence>
<dbReference type="RefSeq" id="WP_420806088.1">
    <property type="nucleotide sequence ID" value="NZ_AYYO01000027.1"/>
</dbReference>
<dbReference type="SUPFAM" id="SSF55890">
    <property type="entry name" value="Sporulation response regulatory protein Spo0B"/>
    <property type="match status" value="1"/>
</dbReference>
<evidence type="ECO:0000256" key="4">
    <source>
        <dbReference type="SAM" id="Phobius"/>
    </source>
</evidence>
<comment type="caution">
    <text evidence="7">The sequence shown here is derived from an EMBL/GenBank/DDBJ whole genome shotgun (WGS) entry which is preliminary data.</text>
</comment>
<keyword evidence="2" id="KW-0808">Transferase</keyword>
<dbReference type="Proteomes" id="UP000051679">
    <property type="component" value="Unassembled WGS sequence"/>
</dbReference>
<dbReference type="CDD" id="cd16935">
    <property type="entry name" value="HATPase_AgrC-ComD-like"/>
    <property type="match status" value="1"/>
</dbReference>
<evidence type="ECO:0000259" key="6">
    <source>
        <dbReference type="Pfam" id="PF14689"/>
    </source>
</evidence>
<keyword evidence="1" id="KW-0597">Phosphoprotein</keyword>
<evidence type="ECO:0000313" key="8">
    <source>
        <dbReference type="Proteomes" id="UP000051679"/>
    </source>
</evidence>
<keyword evidence="4" id="KW-0812">Transmembrane</keyword>
<dbReference type="GO" id="GO:0042802">
    <property type="term" value="F:identical protein binding"/>
    <property type="evidence" value="ECO:0007669"/>
    <property type="project" value="TreeGrafter"/>
</dbReference>
<dbReference type="PANTHER" id="PTHR40448">
    <property type="entry name" value="TWO-COMPONENT SENSOR HISTIDINE KINASE"/>
    <property type="match status" value="1"/>
</dbReference>
<sequence>MTINWQQLVLVLLANGTSAWGITRGMQRTWRAGCLVLVFVFGLSSGLAPVWVATLGVLSTSICAWVCLHQPWRQMLPSIVLSALTTALQVIYPSALPAAALALIVSALPLLRSQRDWWFRGAVCVLAAGIFALTAVTHGWFTPACLALGLLALGLAQHLTQTFLANQDAVFAVGLDKMMAQYSQEVQELYAGMRGWRHDYHDHLQALKAYLRAGDTAAAQDYLNQLEDKLDSVDPLVHSGNPLLDAIVNAKLTLAERAQIPTNVKVLVGTTPLIDDVDLVVIVGNLLDNAIEAITEQPADETRRLRVYISILKQQLYISVTNTRPLDQVIDVNYASTKNDKRGLGIRRINRLVAKYGGVINRQYADEVFVTEIALPIGGRK</sequence>
<dbReference type="Pfam" id="PF14501">
    <property type="entry name" value="HATPase_c_5"/>
    <property type="match status" value="1"/>
</dbReference>
<accession>A0A0R1ZTY6</accession>
<feature type="transmembrane region" description="Helical" evidence="4">
    <location>
        <begin position="80"/>
        <end position="105"/>
    </location>
</feature>
<dbReference type="InterPro" id="IPR039506">
    <property type="entry name" value="SPOB_a"/>
</dbReference>
<evidence type="ECO:0000313" key="7">
    <source>
        <dbReference type="EMBL" id="KRM55222.1"/>
    </source>
</evidence>
<evidence type="ECO:0000256" key="2">
    <source>
        <dbReference type="ARBA" id="ARBA00022679"/>
    </source>
</evidence>
<dbReference type="GO" id="GO:0000155">
    <property type="term" value="F:phosphorelay sensor kinase activity"/>
    <property type="evidence" value="ECO:0007669"/>
    <property type="project" value="InterPro"/>
</dbReference>
<dbReference type="AlphaFoldDB" id="A0A0R1ZTY6"/>
<dbReference type="Pfam" id="PF14689">
    <property type="entry name" value="SPOB_a"/>
    <property type="match status" value="1"/>
</dbReference>
<evidence type="ECO:0000256" key="1">
    <source>
        <dbReference type="ARBA" id="ARBA00022553"/>
    </source>
</evidence>
<dbReference type="Gene3D" id="1.10.287.130">
    <property type="match status" value="1"/>
</dbReference>
<protein>
    <submittedName>
        <fullName evidence="7">Two component sensor transduction histidine kinase</fullName>
    </submittedName>
</protein>
<proteinExistence type="predicted"/>
<dbReference type="STRING" id="1291052.FC18_GL001513"/>
<dbReference type="PANTHER" id="PTHR40448:SF1">
    <property type="entry name" value="TWO-COMPONENT SENSOR HISTIDINE KINASE"/>
    <property type="match status" value="1"/>
</dbReference>
<dbReference type="InterPro" id="IPR036890">
    <property type="entry name" value="HATPase_C_sf"/>
</dbReference>
<organism evidence="7 8">
    <name type="scientific">Lacticaseibacillus sharpeae JCM 1186 = DSM 20505</name>
    <dbReference type="NCBI Taxonomy" id="1291052"/>
    <lineage>
        <taxon>Bacteria</taxon>
        <taxon>Bacillati</taxon>
        <taxon>Bacillota</taxon>
        <taxon>Bacilli</taxon>
        <taxon>Lactobacillales</taxon>
        <taxon>Lactobacillaceae</taxon>
        <taxon>Lacticaseibacillus</taxon>
    </lineage>
</organism>
<keyword evidence="3 7" id="KW-0418">Kinase</keyword>
<feature type="domain" description="Sensor histidine kinase NatK-like C-terminal" evidence="5">
    <location>
        <begin position="277"/>
        <end position="376"/>
    </location>
</feature>
<dbReference type="EMBL" id="AYYO01000027">
    <property type="protein sequence ID" value="KRM55222.1"/>
    <property type="molecule type" value="Genomic_DNA"/>
</dbReference>
<dbReference type="PATRIC" id="fig|1291052.5.peg.1536"/>
<name>A0A0R1ZTY6_9LACO</name>
<dbReference type="InterPro" id="IPR016120">
    <property type="entry name" value="Sig_transdc_His_kin_SpoOB"/>
</dbReference>
<evidence type="ECO:0000256" key="3">
    <source>
        <dbReference type="ARBA" id="ARBA00022777"/>
    </source>
</evidence>
<keyword evidence="8" id="KW-1185">Reference proteome</keyword>
<feature type="transmembrane region" description="Helical" evidence="4">
    <location>
        <begin position="117"/>
        <end position="133"/>
    </location>
</feature>
<keyword evidence="4" id="KW-1133">Transmembrane helix</keyword>